<protein>
    <submittedName>
        <fullName evidence="1">Uncharacterized protein</fullName>
    </submittedName>
</protein>
<dbReference type="AlphaFoldDB" id="A0A1T2Z8P6"/>
<evidence type="ECO:0000313" key="1">
    <source>
        <dbReference type="EMBL" id="OPB00380.1"/>
    </source>
</evidence>
<comment type="caution">
    <text evidence="1">The sequence shown here is derived from an EMBL/GenBank/DDBJ whole genome shotgun (WGS) entry which is preliminary data.</text>
</comment>
<gene>
    <name evidence="1" type="ORF">BFW87_01400</name>
</gene>
<organism evidence="1 2">
    <name type="scientific">Pseudomonas fluorescens</name>
    <dbReference type="NCBI Taxonomy" id="294"/>
    <lineage>
        <taxon>Bacteria</taxon>
        <taxon>Pseudomonadati</taxon>
        <taxon>Pseudomonadota</taxon>
        <taxon>Gammaproteobacteria</taxon>
        <taxon>Pseudomonadales</taxon>
        <taxon>Pseudomonadaceae</taxon>
        <taxon>Pseudomonas</taxon>
    </lineage>
</organism>
<reference evidence="1 2" key="1">
    <citation type="submission" date="2016-12" db="EMBL/GenBank/DDBJ databases">
        <title>Draft genome sequences of seven strains of Pseudomonas fluorescens that produce 4-formylaminooxyvinylglycine.</title>
        <authorList>
            <person name="Okrent R.A."/>
            <person name="Manning V.A."/>
            <person name="Trippe K.M."/>
        </authorList>
    </citation>
    <scope>NUCLEOTIDE SEQUENCE [LARGE SCALE GENOMIC DNA]</scope>
    <source>
        <strain evidence="1 2">P5A</strain>
    </source>
</reference>
<dbReference type="Proteomes" id="UP000190965">
    <property type="component" value="Unassembled WGS sequence"/>
</dbReference>
<dbReference type="EMBL" id="MSDF01000002">
    <property type="protein sequence ID" value="OPB00380.1"/>
    <property type="molecule type" value="Genomic_DNA"/>
</dbReference>
<proteinExistence type="predicted"/>
<sequence length="156" mass="16946">MTSSAHIFYNSKRVGLTLSDVARHLRENAPWHVSVTEWSGYGIVIPQLLVHTPIPFLIQIEDDPDWVPGEIQEIIGWENLDPNGETAQKIAQYDARLAIQSTTPDQVINDGSSITVSTLGAAIDPCDADISDVLMLLCRKIDGAIHDCVNGGVTVG</sequence>
<dbReference type="RefSeq" id="WP_078738211.1">
    <property type="nucleotide sequence ID" value="NZ_MSDF01000002.1"/>
</dbReference>
<accession>A0A1T2Z8P6</accession>
<evidence type="ECO:0000313" key="2">
    <source>
        <dbReference type="Proteomes" id="UP000190965"/>
    </source>
</evidence>
<dbReference type="OrthoDB" id="6974893at2"/>
<name>A0A1T2Z8P6_PSEFL</name>